<dbReference type="EMBL" id="JBJUIK010000008">
    <property type="protein sequence ID" value="KAL3521100.1"/>
    <property type="molecule type" value="Genomic_DNA"/>
</dbReference>
<comment type="caution">
    <text evidence="1">The sequence shown here is derived from an EMBL/GenBank/DDBJ whole genome shotgun (WGS) entry which is preliminary data.</text>
</comment>
<evidence type="ECO:0000313" key="2">
    <source>
        <dbReference type="Proteomes" id="UP001630127"/>
    </source>
</evidence>
<gene>
    <name evidence="1" type="ORF">ACH5RR_019249</name>
</gene>
<dbReference type="Proteomes" id="UP001630127">
    <property type="component" value="Unassembled WGS sequence"/>
</dbReference>
<evidence type="ECO:0000313" key="1">
    <source>
        <dbReference type="EMBL" id="KAL3521100.1"/>
    </source>
</evidence>
<proteinExistence type="predicted"/>
<sequence>MGIFFLLPSNNDAHIHFFQFLCSRSKQDCLQDTISAMGIRHQHHARWKCSLVEQVFVFLFLSFLSVFLPMPHLEANFALFNSACFCCKCQLELLEIFRLLGLAKISPVVK</sequence>
<reference evidence="1 2" key="1">
    <citation type="submission" date="2024-11" db="EMBL/GenBank/DDBJ databases">
        <title>A near-complete genome assembly of Cinchona calisaya.</title>
        <authorList>
            <person name="Lian D.C."/>
            <person name="Zhao X.W."/>
            <person name="Wei L."/>
        </authorList>
    </citation>
    <scope>NUCLEOTIDE SEQUENCE [LARGE SCALE GENOMIC DNA]</scope>
    <source>
        <tissue evidence="1">Nenye</tissue>
    </source>
</reference>
<organism evidence="1 2">
    <name type="scientific">Cinchona calisaya</name>
    <dbReference type="NCBI Taxonomy" id="153742"/>
    <lineage>
        <taxon>Eukaryota</taxon>
        <taxon>Viridiplantae</taxon>
        <taxon>Streptophyta</taxon>
        <taxon>Embryophyta</taxon>
        <taxon>Tracheophyta</taxon>
        <taxon>Spermatophyta</taxon>
        <taxon>Magnoliopsida</taxon>
        <taxon>eudicotyledons</taxon>
        <taxon>Gunneridae</taxon>
        <taxon>Pentapetalae</taxon>
        <taxon>asterids</taxon>
        <taxon>lamiids</taxon>
        <taxon>Gentianales</taxon>
        <taxon>Rubiaceae</taxon>
        <taxon>Cinchonoideae</taxon>
        <taxon>Cinchoneae</taxon>
        <taxon>Cinchona</taxon>
    </lineage>
</organism>
<accession>A0ABD2ZSG7</accession>
<keyword evidence="2" id="KW-1185">Reference proteome</keyword>
<name>A0ABD2ZSG7_9GENT</name>
<protein>
    <submittedName>
        <fullName evidence="1">Uncharacterized protein</fullName>
    </submittedName>
</protein>
<dbReference type="AlphaFoldDB" id="A0ABD2ZSG7"/>